<evidence type="ECO:0000256" key="6">
    <source>
        <dbReference type="ARBA" id="ARBA00022692"/>
    </source>
</evidence>
<comment type="subcellular location">
    <subcellularLocation>
        <location evidence="1 9">Cell membrane</location>
        <topology evidence="1 9">Multi-pass membrane protein</topology>
    </subcellularLocation>
</comment>
<keyword evidence="4 9" id="KW-1003">Cell membrane</keyword>
<keyword evidence="7 9" id="KW-1133">Transmembrane helix</keyword>
<evidence type="ECO:0000256" key="7">
    <source>
        <dbReference type="ARBA" id="ARBA00022989"/>
    </source>
</evidence>
<evidence type="ECO:0000313" key="11">
    <source>
        <dbReference type="Proteomes" id="UP000438699"/>
    </source>
</evidence>
<organism evidence="10 11">
    <name type="scientific">Pseudodesulfovibrio senegalensis</name>
    <dbReference type="NCBI Taxonomy" id="1721087"/>
    <lineage>
        <taxon>Bacteria</taxon>
        <taxon>Pseudomonadati</taxon>
        <taxon>Thermodesulfobacteriota</taxon>
        <taxon>Desulfovibrionia</taxon>
        <taxon>Desulfovibrionales</taxon>
        <taxon>Desulfovibrionaceae</taxon>
    </lineage>
</organism>
<name>A0A6N6N7D3_9BACT</name>
<evidence type="ECO:0000256" key="1">
    <source>
        <dbReference type="ARBA" id="ARBA00004651"/>
    </source>
</evidence>
<evidence type="ECO:0000256" key="5">
    <source>
        <dbReference type="ARBA" id="ARBA00022573"/>
    </source>
</evidence>
<dbReference type="RefSeq" id="WP_151150156.1">
    <property type="nucleotide sequence ID" value="NZ_WAIE01000001.1"/>
</dbReference>
<proteinExistence type="inferred from homology"/>
<dbReference type="GO" id="GO:0048472">
    <property type="term" value="F:threonine-phosphate decarboxylase activity"/>
    <property type="evidence" value="ECO:0007669"/>
    <property type="project" value="InterPro"/>
</dbReference>
<dbReference type="PANTHER" id="PTHR34308">
    <property type="entry name" value="COBALAMIN BIOSYNTHESIS PROTEIN CBIB"/>
    <property type="match status" value="1"/>
</dbReference>
<dbReference type="InterPro" id="IPR004485">
    <property type="entry name" value="Cobalamin_biosynth_CobD/CbiB"/>
</dbReference>
<protein>
    <recommendedName>
        <fullName evidence="9">Cobalamin biosynthesis protein CobD</fullName>
    </recommendedName>
</protein>
<keyword evidence="5 9" id="KW-0169">Cobalamin biosynthesis</keyword>
<feature type="transmembrane region" description="Helical" evidence="9">
    <location>
        <begin position="247"/>
        <end position="272"/>
    </location>
</feature>
<evidence type="ECO:0000256" key="4">
    <source>
        <dbReference type="ARBA" id="ARBA00022475"/>
    </source>
</evidence>
<evidence type="ECO:0000256" key="8">
    <source>
        <dbReference type="ARBA" id="ARBA00023136"/>
    </source>
</evidence>
<evidence type="ECO:0000256" key="3">
    <source>
        <dbReference type="ARBA" id="ARBA00006263"/>
    </source>
</evidence>
<accession>A0A6N6N7D3</accession>
<comment type="caution">
    <text evidence="10">The sequence shown here is derived from an EMBL/GenBank/DDBJ whole genome shotgun (WGS) entry which is preliminary data.</text>
</comment>
<comment type="function">
    <text evidence="9">Converts cobyric acid to cobinamide by the addition of aminopropanol on the F carboxylic group.</text>
</comment>
<evidence type="ECO:0000313" key="10">
    <source>
        <dbReference type="EMBL" id="KAB1443783.1"/>
    </source>
</evidence>
<feature type="transmembrane region" description="Helical" evidence="9">
    <location>
        <begin position="292"/>
        <end position="313"/>
    </location>
</feature>
<keyword evidence="8 9" id="KW-0472">Membrane</keyword>
<feature type="transmembrane region" description="Helical" evidence="9">
    <location>
        <begin position="204"/>
        <end position="226"/>
    </location>
</feature>
<dbReference type="PANTHER" id="PTHR34308:SF1">
    <property type="entry name" value="COBALAMIN BIOSYNTHESIS PROTEIN CBIB"/>
    <property type="match status" value="1"/>
</dbReference>
<feature type="transmembrane region" description="Helical" evidence="9">
    <location>
        <begin position="83"/>
        <end position="102"/>
    </location>
</feature>
<gene>
    <name evidence="9 10" type="primary">cobD</name>
    <name evidence="10" type="ORF">F8A88_05995</name>
</gene>
<keyword evidence="6 9" id="KW-0812">Transmembrane</keyword>
<feature type="transmembrane region" description="Helical" evidence="9">
    <location>
        <begin position="57"/>
        <end position="77"/>
    </location>
</feature>
<sequence length="314" mass="34545">MSAETLLFIPIPVAAFVLDMLFGDPHGLPHPVRWIGTAINHLETSCRRMDAYILPEISGGFAVLTLTTVVAWIADFLTSLEPGGIIIAVYLAYAGLALQGLVREARNVLQLLQQDEIDQARTALSMLVSRDTSQMDAEAIRRSLAETVSENFSDGFVAPFFYLMMLGIPGMWAYKTVNTFDSMWGYRTERFARLGMIAARTDDILNWIPARLSWLLLCVTGWAMRLNAGTAMSKTPAQARTMESPNAGWPMAACAWLLQGSMGGAVTYFGTVKQKPRLGPENGLWSNGRLNTLLRLAIRTGWLTAALGGIIWLI</sequence>
<dbReference type="HAMAP" id="MF_00024">
    <property type="entry name" value="CobD_CbiB"/>
    <property type="match status" value="1"/>
</dbReference>
<dbReference type="Proteomes" id="UP000438699">
    <property type="component" value="Unassembled WGS sequence"/>
</dbReference>
<comment type="pathway">
    <text evidence="2 9">Cofactor biosynthesis; adenosylcobalamin biosynthesis.</text>
</comment>
<dbReference type="EMBL" id="WAIE01000001">
    <property type="protein sequence ID" value="KAB1443783.1"/>
    <property type="molecule type" value="Genomic_DNA"/>
</dbReference>
<dbReference type="Pfam" id="PF03186">
    <property type="entry name" value="CobD_Cbib"/>
    <property type="match status" value="1"/>
</dbReference>
<evidence type="ECO:0000256" key="9">
    <source>
        <dbReference type="HAMAP-Rule" id="MF_00024"/>
    </source>
</evidence>
<dbReference type="NCBIfam" id="TIGR00380">
    <property type="entry name" value="cobal_cbiB"/>
    <property type="match status" value="1"/>
</dbReference>
<evidence type="ECO:0000256" key="2">
    <source>
        <dbReference type="ARBA" id="ARBA00004953"/>
    </source>
</evidence>
<dbReference type="GO" id="GO:0015420">
    <property type="term" value="F:ABC-type vitamin B12 transporter activity"/>
    <property type="evidence" value="ECO:0007669"/>
    <property type="project" value="UniProtKB-UniRule"/>
</dbReference>
<reference evidence="10 11" key="1">
    <citation type="journal article" date="2017" name="Int. J. Syst. Evol. Microbiol.">
        <title>Desulfovibrio senegalensis sp. nov., a mesophilic sulfate reducer isolated from marine sediment.</title>
        <authorList>
            <person name="Thioye A."/>
            <person name="Gam Z.B.A."/>
            <person name="Mbengue M."/>
            <person name="Cayol J.L."/>
            <person name="Joseph-Bartoli M."/>
            <person name="Toure-Kane C."/>
            <person name="Labat M."/>
        </authorList>
    </citation>
    <scope>NUCLEOTIDE SEQUENCE [LARGE SCALE GENOMIC DNA]</scope>
    <source>
        <strain evidence="10 11">DSM 101509</strain>
    </source>
</reference>
<dbReference type="GO" id="GO:0005886">
    <property type="term" value="C:plasma membrane"/>
    <property type="evidence" value="ECO:0007669"/>
    <property type="project" value="UniProtKB-SubCell"/>
</dbReference>
<dbReference type="GO" id="GO:0009236">
    <property type="term" value="P:cobalamin biosynthetic process"/>
    <property type="evidence" value="ECO:0007669"/>
    <property type="project" value="UniProtKB-UniRule"/>
</dbReference>
<feature type="transmembrane region" description="Helical" evidence="9">
    <location>
        <begin position="156"/>
        <end position="174"/>
    </location>
</feature>
<dbReference type="OrthoDB" id="9811967at2"/>
<comment type="similarity">
    <text evidence="3 9">Belongs to the CobD/CbiB family.</text>
</comment>
<keyword evidence="11" id="KW-1185">Reference proteome</keyword>
<dbReference type="UniPathway" id="UPA00148"/>
<dbReference type="AlphaFoldDB" id="A0A6N6N7D3"/>